<gene>
    <name evidence="2" type="ORF">ACFSBI_11190</name>
</gene>
<reference evidence="3" key="1">
    <citation type="journal article" date="2019" name="Int. J. Syst. Evol. Microbiol.">
        <title>The Global Catalogue of Microorganisms (GCM) 10K type strain sequencing project: providing services to taxonomists for standard genome sequencing and annotation.</title>
        <authorList>
            <consortium name="The Broad Institute Genomics Platform"/>
            <consortium name="The Broad Institute Genome Sequencing Center for Infectious Disease"/>
            <person name="Wu L."/>
            <person name="Ma J."/>
        </authorList>
    </citation>
    <scope>NUCLEOTIDE SEQUENCE [LARGE SCALE GENOMIC DNA]</scope>
    <source>
        <strain evidence="3">CGMCC 1.12471</strain>
    </source>
</reference>
<sequence length="164" mass="17846">MQFENETQVKEALEIGSWRNLSKDKFMTFVSALPDIDKDVAVAIVGQFPDFKALAAGGVETLKQGWDGALAENRKSQKQAAKAVERYMDALDRELLRNHWTNEERFELLRMLNAASQQVDSKDSENKAWLLKGLSVVAGAGVLALAAAVTVLGGKAEITKGPAA</sequence>
<dbReference type="Proteomes" id="UP001597347">
    <property type="component" value="Unassembled WGS sequence"/>
</dbReference>
<feature type="transmembrane region" description="Helical" evidence="1">
    <location>
        <begin position="129"/>
        <end position="152"/>
    </location>
</feature>
<dbReference type="EMBL" id="JBHUEA010000016">
    <property type="protein sequence ID" value="MFD1722115.1"/>
    <property type="molecule type" value="Genomic_DNA"/>
</dbReference>
<protein>
    <submittedName>
        <fullName evidence="2">Uncharacterized protein</fullName>
    </submittedName>
</protein>
<accession>A0ABW4LF12</accession>
<keyword evidence="1" id="KW-1133">Transmembrane helix</keyword>
<keyword evidence="1" id="KW-0812">Transmembrane</keyword>
<keyword evidence="3" id="KW-1185">Reference proteome</keyword>
<comment type="caution">
    <text evidence="2">The sequence shown here is derived from an EMBL/GenBank/DDBJ whole genome shotgun (WGS) entry which is preliminary data.</text>
</comment>
<name>A0ABW4LF12_9MICO</name>
<evidence type="ECO:0000313" key="2">
    <source>
        <dbReference type="EMBL" id="MFD1722115.1"/>
    </source>
</evidence>
<organism evidence="2 3">
    <name type="scientific">Amnibacterium endophyticum</name>
    <dbReference type="NCBI Taxonomy" id="2109337"/>
    <lineage>
        <taxon>Bacteria</taxon>
        <taxon>Bacillati</taxon>
        <taxon>Actinomycetota</taxon>
        <taxon>Actinomycetes</taxon>
        <taxon>Micrococcales</taxon>
        <taxon>Microbacteriaceae</taxon>
        <taxon>Amnibacterium</taxon>
    </lineage>
</organism>
<evidence type="ECO:0000256" key="1">
    <source>
        <dbReference type="SAM" id="Phobius"/>
    </source>
</evidence>
<proteinExistence type="predicted"/>
<keyword evidence="1" id="KW-0472">Membrane</keyword>
<dbReference type="RefSeq" id="WP_377934927.1">
    <property type="nucleotide sequence ID" value="NZ_JBHUEA010000016.1"/>
</dbReference>
<evidence type="ECO:0000313" key="3">
    <source>
        <dbReference type="Proteomes" id="UP001597347"/>
    </source>
</evidence>